<feature type="domain" description="DUF4456" evidence="1">
    <location>
        <begin position="2"/>
        <end position="172"/>
    </location>
</feature>
<dbReference type="PANTHER" id="PTHR21444:SF14">
    <property type="entry name" value="COILED-COIL DOMAIN-CONTAINING PROTEIN 180"/>
    <property type="match status" value="1"/>
</dbReference>
<dbReference type="EMBL" id="KL448313">
    <property type="protein sequence ID" value="KFO82498.1"/>
    <property type="molecule type" value="Genomic_DNA"/>
</dbReference>
<evidence type="ECO:0000313" key="2">
    <source>
        <dbReference type="EMBL" id="KFO82498.1"/>
    </source>
</evidence>
<reference evidence="2 3" key="1">
    <citation type="submission" date="2014-04" db="EMBL/GenBank/DDBJ databases">
        <title>Genome evolution of avian class.</title>
        <authorList>
            <person name="Zhang G."/>
            <person name="Li C."/>
        </authorList>
    </citation>
    <scope>NUCLEOTIDE SEQUENCE [LARGE SCALE GENOMIC DNA]</scope>
    <source>
        <strain evidence="2">BGI_N303</strain>
    </source>
</reference>
<organism evidence="2 3">
    <name type="scientific">Cuculus canorus</name>
    <name type="common">Common cuckoo</name>
    <dbReference type="NCBI Taxonomy" id="55661"/>
    <lineage>
        <taxon>Eukaryota</taxon>
        <taxon>Metazoa</taxon>
        <taxon>Chordata</taxon>
        <taxon>Craniata</taxon>
        <taxon>Vertebrata</taxon>
        <taxon>Euteleostomi</taxon>
        <taxon>Archelosauria</taxon>
        <taxon>Archosauria</taxon>
        <taxon>Dinosauria</taxon>
        <taxon>Saurischia</taxon>
        <taxon>Theropoda</taxon>
        <taxon>Coelurosauria</taxon>
        <taxon>Aves</taxon>
        <taxon>Neognathae</taxon>
        <taxon>Neoaves</taxon>
        <taxon>Otidimorphae</taxon>
        <taxon>Cuculiformes</taxon>
        <taxon>Cuculidae</taxon>
        <taxon>Cuculus</taxon>
    </lineage>
</organism>
<proteinExistence type="predicted"/>
<dbReference type="Proteomes" id="UP000053760">
    <property type="component" value="Unassembled WGS sequence"/>
</dbReference>
<dbReference type="Pfam" id="PF14644">
    <property type="entry name" value="DUF4456"/>
    <property type="match status" value="1"/>
</dbReference>
<gene>
    <name evidence="2" type="ORF">N303_06162</name>
</gene>
<evidence type="ECO:0000259" key="1">
    <source>
        <dbReference type="Pfam" id="PF14644"/>
    </source>
</evidence>
<keyword evidence="3" id="KW-1185">Reference proteome</keyword>
<sequence>IPEDLPETLERCAEIFQQSLLSYQSQTDNYYNSCLMEFQDQLKLFERELPYVFQLAVDGLFKEHEQKLSYSTGRIRHLFSKQLEVWNNVKAVHKDRLHPSLGHPDNLLQLDTLCQEERKRQKDHTDGVHLNTQMLQDCAADCAQNFVSALAAFTEKLLLELDESITSDDVQVASK</sequence>
<protein>
    <submittedName>
        <fullName evidence="2">Coiled-coil domain-containing protein 180</fullName>
    </submittedName>
</protein>
<dbReference type="STRING" id="55661.A0A091GKH4"/>
<evidence type="ECO:0000313" key="3">
    <source>
        <dbReference type="Proteomes" id="UP000053760"/>
    </source>
</evidence>
<dbReference type="PANTHER" id="PTHR21444">
    <property type="entry name" value="COILED-COIL DOMAIN-CONTAINING PROTEIN 180"/>
    <property type="match status" value="1"/>
</dbReference>
<accession>A0A091GKH4</accession>
<feature type="non-terminal residue" evidence="2">
    <location>
        <position position="175"/>
    </location>
</feature>
<dbReference type="InterPro" id="IPR027914">
    <property type="entry name" value="DUF4456"/>
</dbReference>
<dbReference type="AlphaFoldDB" id="A0A091GKH4"/>
<feature type="non-terminal residue" evidence="2">
    <location>
        <position position="1"/>
    </location>
</feature>
<name>A0A091GKH4_CUCCA</name>